<evidence type="ECO:0000256" key="4">
    <source>
        <dbReference type="ARBA" id="ARBA00023163"/>
    </source>
</evidence>
<dbReference type="GO" id="GO:0003700">
    <property type="term" value="F:DNA-binding transcription factor activity"/>
    <property type="evidence" value="ECO:0007669"/>
    <property type="project" value="InterPro"/>
</dbReference>
<feature type="domain" description="HTH lysR-type" evidence="5">
    <location>
        <begin position="1"/>
        <end position="59"/>
    </location>
</feature>
<keyword evidence="4" id="KW-0804">Transcription</keyword>
<evidence type="ECO:0000256" key="1">
    <source>
        <dbReference type="ARBA" id="ARBA00009437"/>
    </source>
</evidence>
<dbReference type="OrthoDB" id="6428912at2"/>
<dbReference type="InterPro" id="IPR005119">
    <property type="entry name" value="LysR_subst-bd"/>
</dbReference>
<dbReference type="CDD" id="cd08471">
    <property type="entry name" value="PBP2_CrgA_like_2"/>
    <property type="match status" value="1"/>
</dbReference>
<dbReference type="Gene3D" id="3.40.190.290">
    <property type="match status" value="1"/>
</dbReference>
<sequence>MDRLDEMAVFVAIVQQGSLTAAARVLRRSPPAITRALTALEHRLGVMLVERTTRRLSPTAAGLALFESAKSLLEDYQQVMLTTTRNTLSGKVCLTAPVQFGRQHIAPLVMTFLERYPDIEIELLLSDSYQDLIEQGLDMAVRIGQLRDSSLVATEVGQVYRMLVASPAYLMRHGHPQRPAMLTQHHLIAGNTPSVQREWRFGSDSQQERVRITPRLSVNEVETQLMTARAGQGIARLLSYQVYEDLRRGTLCEVLTDYRPPPVPVQLVAQNVKYMPAKVRAFWDLARATLPELESLREQTLRPVK</sequence>
<accession>A0A4U3FP77</accession>
<dbReference type="Gene3D" id="1.10.10.10">
    <property type="entry name" value="Winged helix-like DNA-binding domain superfamily/Winged helix DNA-binding domain"/>
    <property type="match status" value="1"/>
</dbReference>
<evidence type="ECO:0000256" key="3">
    <source>
        <dbReference type="ARBA" id="ARBA00023125"/>
    </source>
</evidence>
<name>A0A4U3FP77_9GAMM</name>
<dbReference type="Pfam" id="PF03466">
    <property type="entry name" value="LysR_substrate"/>
    <property type="match status" value="1"/>
</dbReference>
<proteinExistence type="inferred from homology"/>
<dbReference type="InterPro" id="IPR036390">
    <property type="entry name" value="WH_DNA-bd_sf"/>
</dbReference>
<dbReference type="EMBL" id="QGAC01000001">
    <property type="protein sequence ID" value="TKJ95045.1"/>
    <property type="molecule type" value="Genomic_DNA"/>
</dbReference>
<dbReference type="GO" id="GO:0006351">
    <property type="term" value="P:DNA-templated transcription"/>
    <property type="evidence" value="ECO:0007669"/>
    <property type="project" value="TreeGrafter"/>
</dbReference>
<dbReference type="SUPFAM" id="SSF46785">
    <property type="entry name" value="Winged helix' DNA-binding domain"/>
    <property type="match status" value="1"/>
</dbReference>
<dbReference type="PROSITE" id="PS50931">
    <property type="entry name" value="HTH_LYSR"/>
    <property type="match status" value="1"/>
</dbReference>
<gene>
    <name evidence="6" type="ORF">EpCFBP13511_01440</name>
</gene>
<comment type="similarity">
    <text evidence="1">Belongs to the LysR transcriptional regulatory family.</text>
</comment>
<reference evidence="6 7" key="1">
    <citation type="journal article" date="2019" name="Sci. Rep.">
        <title>Differences in resource use lead to coexistence of seed-transmitted microbial populations.</title>
        <authorList>
            <person name="Torres-Cortes G."/>
            <person name="Garcia B.J."/>
            <person name="Compant S."/>
            <person name="Rezki S."/>
            <person name="Jones P."/>
            <person name="Preveaux A."/>
            <person name="Briand M."/>
            <person name="Roulet A."/>
            <person name="Bouchez O."/>
            <person name="Jacobson D."/>
            <person name="Barret M."/>
        </authorList>
    </citation>
    <scope>NUCLEOTIDE SEQUENCE [LARGE SCALE GENOMIC DNA]</scope>
    <source>
        <strain evidence="6 7">CFBP13511</strain>
    </source>
</reference>
<evidence type="ECO:0000259" key="5">
    <source>
        <dbReference type="PROSITE" id="PS50931"/>
    </source>
</evidence>
<dbReference type="STRING" id="1219360.GCA_001571305_00963"/>
<dbReference type="PANTHER" id="PTHR30537:SF5">
    <property type="entry name" value="HTH-TYPE TRANSCRIPTIONAL ACTIVATOR TTDR-RELATED"/>
    <property type="match status" value="1"/>
</dbReference>
<dbReference type="Proteomes" id="UP000306393">
    <property type="component" value="Unassembled WGS sequence"/>
</dbReference>
<dbReference type="SUPFAM" id="SSF53850">
    <property type="entry name" value="Periplasmic binding protein-like II"/>
    <property type="match status" value="1"/>
</dbReference>
<evidence type="ECO:0000313" key="6">
    <source>
        <dbReference type="EMBL" id="TKJ95045.1"/>
    </source>
</evidence>
<dbReference type="AlphaFoldDB" id="A0A4U3FP77"/>
<dbReference type="PANTHER" id="PTHR30537">
    <property type="entry name" value="HTH-TYPE TRANSCRIPTIONAL REGULATOR"/>
    <property type="match status" value="1"/>
</dbReference>
<dbReference type="RefSeq" id="WP_137268549.1">
    <property type="nucleotide sequence ID" value="NZ_JACYMQ010000001.1"/>
</dbReference>
<evidence type="ECO:0000256" key="2">
    <source>
        <dbReference type="ARBA" id="ARBA00023015"/>
    </source>
</evidence>
<dbReference type="InterPro" id="IPR036388">
    <property type="entry name" value="WH-like_DNA-bd_sf"/>
</dbReference>
<evidence type="ECO:0000313" key="7">
    <source>
        <dbReference type="Proteomes" id="UP000306393"/>
    </source>
</evidence>
<dbReference type="InterPro" id="IPR000847">
    <property type="entry name" value="LysR_HTH_N"/>
</dbReference>
<dbReference type="GO" id="GO:0043565">
    <property type="term" value="F:sequence-specific DNA binding"/>
    <property type="evidence" value="ECO:0007669"/>
    <property type="project" value="TreeGrafter"/>
</dbReference>
<keyword evidence="2" id="KW-0805">Transcription regulation</keyword>
<keyword evidence="3" id="KW-0238">DNA-binding</keyword>
<protein>
    <submittedName>
        <fullName evidence="6">Transcriptional regulator</fullName>
    </submittedName>
</protein>
<dbReference type="FunFam" id="1.10.10.10:FF:000001">
    <property type="entry name" value="LysR family transcriptional regulator"/>
    <property type="match status" value="1"/>
</dbReference>
<organism evidence="6 7">
    <name type="scientific">Erwinia persicina</name>
    <dbReference type="NCBI Taxonomy" id="55211"/>
    <lineage>
        <taxon>Bacteria</taxon>
        <taxon>Pseudomonadati</taxon>
        <taxon>Pseudomonadota</taxon>
        <taxon>Gammaproteobacteria</taxon>
        <taxon>Enterobacterales</taxon>
        <taxon>Erwiniaceae</taxon>
        <taxon>Erwinia</taxon>
    </lineage>
</organism>
<dbReference type="Pfam" id="PF00126">
    <property type="entry name" value="HTH_1"/>
    <property type="match status" value="1"/>
</dbReference>
<comment type="caution">
    <text evidence="6">The sequence shown here is derived from an EMBL/GenBank/DDBJ whole genome shotgun (WGS) entry which is preliminary data.</text>
</comment>
<dbReference type="InterPro" id="IPR058163">
    <property type="entry name" value="LysR-type_TF_proteobact-type"/>
</dbReference>